<dbReference type="EMBL" id="PVWG01000003">
    <property type="protein sequence ID" value="PSB21257.1"/>
    <property type="molecule type" value="Genomic_DNA"/>
</dbReference>
<dbReference type="PANTHER" id="PTHR13774:SF32">
    <property type="entry name" value="ANTISENSE-ENHANCING SEQUENCE 1"/>
    <property type="match status" value="1"/>
</dbReference>
<accession>A0A2T1DL78</accession>
<evidence type="ECO:0000313" key="2">
    <source>
        <dbReference type="EMBL" id="PSB21257.1"/>
    </source>
</evidence>
<dbReference type="SUPFAM" id="SSF54506">
    <property type="entry name" value="Diaminopimelate epimerase-like"/>
    <property type="match status" value="1"/>
</dbReference>
<gene>
    <name evidence="2" type="ORF">C7B65_04830</name>
</gene>
<dbReference type="STRING" id="1920490.GCA_001895925_02271"/>
<evidence type="ECO:0000313" key="3">
    <source>
        <dbReference type="Proteomes" id="UP000238634"/>
    </source>
</evidence>
<comment type="caution">
    <text evidence="2">The sequence shown here is derived from an EMBL/GenBank/DDBJ whole genome shotgun (WGS) entry which is preliminary data.</text>
</comment>
<dbReference type="RefSeq" id="WP_073069908.1">
    <property type="nucleotide sequence ID" value="NZ_MPPI01000004.1"/>
</dbReference>
<protein>
    <submittedName>
        <fullName evidence="2">PhzF family phenazine biosynthesis protein</fullName>
    </submittedName>
</protein>
<organism evidence="2 3">
    <name type="scientific">Phormidesmis priestleyi ULC007</name>
    <dbReference type="NCBI Taxonomy" id="1920490"/>
    <lineage>
        <taxon>Bacteria</taxon>
        <taxon>Bacillati</taxon>
        <taxon>Cyanobacteriota</taxon>
        <taxon>Cyanophyceae</taxon>
        <taxon>Leptolyngbyales</taxon>
        <taxon>Leptolyngbyaceae</taxon>
        <taxon>Phormidesmis</taxon>
    </lineage>
</organism>
<reference evidence="2 3" key="2">
    <citation type="submission" date="2018-03" db="EMBL/GenBank/DDBJ databases">
        <title>The ancient ancestry and fast evolution of plastids.</title>
        <authorList>
            <person name="Moore K.R."/>
            <person name="Magnabosco C."/>
            <person name="Momper L."/>
            <person name="Gold D.A."/>
            <person name="Bosak T."/>
            <person name="Fournier G.P."/>
        </authorList>
    </citation>
    <scope>NUCLEOTIDE SEQUENCE [LARGE SCALE GENOMIC DNA]</scope>
    <source>
        <strain evidence="2 3">ULC007</strain>
    </source>
</reference>
<proteinExistence type="predicted"/>
<name>A0A2T1DL78_9CYAN</name>
<dbReference type="OrthoDB" id="9788221at2"/>
<dbReference type="PIRSF" id="PIRSF016184">
    <property type="entry name" value="PhzC_PhzF"/>
    <property type="match status" value="1"/>
</dbReference>
<dbReference type="PANTHER" id="PTHR13774">
    <property type="entry name" value="PHENAZINE BIOSYNTHESIS PROTEIN"/>
    <property type="match status" value="1"/>
</dbReference>
<dbReference type="AlphaFoldDB" id="A0A2T1DL78"/>
<dbReference type="InterPro" id="IPR003719">
    <property type="entry name" value="Phenazine_PhzF-like"/>
</dbReference>
<dbReference type="Proteomes" id="UP000238634">
    <property type="component" value="Unassembled WGS sequence"/>
</dbReference>
<dbReference type="Pfam" id="PF02567">
    <property type="entry name" value="PhzC-PhzF"/>
    <property type="match status" value="1"/>
</dbReference>
<evidence type="ECO:0000256" key="1">
    <source>
        <dbReference type="PIRSR" id="PIRSR016184-1"/>
    </source>
</evidence>
<reference evidence="2 3" key="1">
    <citation type="submission" date="2018-02" db="EMBL/GenBank/DDBJ databases">
        <authorList>
            <person name="Cohen D.B."/>
            <person name="Kent A.D."/>
        </authorList>
    </citation>
    <scope>NUCLEOTIDE SEQUENCE [LARGE SCALE GENOMIC DNA]</scope>
    <source>
        <strain evidence="2 3">ULC007</strain>
    </source>
</reference>
<keyword evidence="3" id="KW-1185">Reference proteome</keyword>
<sequence>MQFYIVDVFAEEKYAGNQLAVFRGVENLSTEQMQRIAKEMNYSETTFVVSEIIESGGYFVRIFTPQQELPFAGHPTLGTAFILQQEVIRQPIETVMLNLKVGQIPVTLSYQDQKIDLLWMRQNQPTFGQQFDRETIAPILNLKADEFDDRYPIQEVSTGLPFIIVPLKKQRSLQHAKISREKLFELIKTTEAQAILVFCPETYHSENQLCVRVFVDGLGIPEDPATGSANGCLAGYLAQYHYFGDSSVDVRVEQGYEMGRPSLLLLKAQKTGDKIEVSVGGHVVMVAKGEFV</sequence>
<dbReference type="NCBIfam" id="TIGR00654">
    <property type="entry name" value="PhzF_family"/>
    <property type="match status" value="1"/>
</dbReference>
<dbReference type="GO" id="GO:0016853">
    <property type="term" value="F:isomerase activity"/>
    <property type="evidence" value="ECO:0007669"/>
    <property type="project" value="TreeGrafter"/>
</dbReference>
<dbReference type="Gene3D" id="3.10.310.10">
    <property type="entry name" value="Diaminopimelate Epimerase, Chain A, domain 1"/>
    <property type="match status" value="2"/>
</dbReference>
<dbReference type="GO" id="GO:0005737">
    <property type="term" value="C:cytoplasm"/>
    <property type="evidence" value="ECO:0007669"/>
    <property type="project" value="TreeGrafter"/>
</dbReference>
<feature type="active site" evidence="1">
    <location>
        <position position="44"/>
    </location>
</feature>